<gene>
    <name evidence="1" type="ORF">KIW84_020226</name>
</gene>
<organism evidence="1 2">
    <name type="scientific">Pisum sativum</name>
    <name type="common">Garden pea</name>
    <name type="synonym">Lathyrus oleraceus</name>
    <dbReference type="NCBI Taxonomy" id="3888"/>
    <lineage>
        <taxon>Eukaryota</taxon>
        <taxon>Viridiplantae</taxon>
        <taxon>Streptophyta</taxon>
        <taxon>Embryophyta</taxon>
        <taxon>Tracheophyta</taxon>
        <taxon>Spermatophyta</taxon>
        <taxon>Magnoliopsida</taxon>
        <taxon>eudicotyledons</taxon>
        <taxon>Gunneridae</taxon>
        <taxon>Pentapetalae</taxon>
        <taxon>rosids</taxon>
        <taxon>fabids</taxon>
        <taxon>Fabales</taxon>
        <taxon>Fabaceae</taxon>
        <taxon>Papilionoideae</taxon>
        <taxon>50 kb inversion clade</taxon>
        <taxon>NPAAA clade</taxon>
        <taxon>Hologalegina</taxon>
        <taxon>IRL clade</taxon>
        <taxon>Fabeae</taxon>
        <taxon>Lathyrus</taxon>
    </lineage>
</organism>
<comment type="caution">
    <text evidence="1">The sequence shown here is derived from an EMBL/GenBank/DDBJ whole genome shotgun (WGS) entry which is preliminary data.</text>
</comment>
<accession>A0A9D4Y4I4</accession>
<protein>
    <submittedName>
        <fullName evidence="1">Uncharacterized protein</fullName>
    </submittedName>
</protein>
<dbReference type="AlphaFoldDB" id="A0A9D4Y4I4"/>
<name>A0A9D4Y4I4_PEA</name>
<sequence>MIGDALGMNVAYDEPQYFDVDELLKEKAHNFYQFLKERNISLFWGSSDSRLSTCVRLLAAKSNWNILDQCLETLAKMMLDVTHVKENMPTSYYEAKRMVSKLGLEVKKINCCIRGYMLFYDNEFGTNDGGLEEWNHELPPPPPGYPADHCLIFQTWYDVDRVKRKNERVCGAGGYAKTLKRCDRSFKMRLDDGEGTSYPHILIADMLETVKNLAHTETTHEVAVKNA</sequence>
<proteinExistence type="predicted"/>
<reference evidence="1 2" key="1">
    <citation type="journal article" date="2022" name="Nat. Genet.">
        <title>Improved pea reference genome and pan-genome highlight genomic features and evolutionary characteristics.</title>
        <authorList>
            <person name="Yang T."/>
            <person name="Liu R."/>
            <person name="Luo Y."/>
            <person name="Hu S."/>
            <person name="Wang D."/>
            <person name="Wang C."/>
            <person name="Pandey M.K."/>
            <person name="Ge S."/>
            <person name="Xu Q."/>
            <person name="Li N."/>
            <person name="Li G."/>
            <person name="Huang Y."/>
            <person name="Saxena R.K."/>
            <person name="Ji Y."/>
            <person name="Li M."/>
            <person name="Yan X."/>
            <person name="He Y."/>
            <person name="Liu Y."/>
            <person name="Wang X."/>
            <person name="Xiang C."/>
            <person name="Varshney R.K."/>
            <person name="Ding H."/>
            <person name="Gao S."/>
            <person name="Zong X."/>
        </authorList>
    </citation>
    <scope>NUCLEOTIDE SEQUENCE [LARGE SCALE GENOMIC DNA]</scope>
    <source>
        <strain evidence="1 2">cv. Zhongwan 6</strain>
    </source>
</reference>
<evidence type="ECO:0000313" key="1">
    <source>
        <dbReference type="EMBL" id="KAI5432836.1"/>
    </source>
</evidence>
<dbReference type="EMBL" id="JAMSHJ010000002">
    <property type="protein sequence ID" value="KAI5432836.1"/>
    <property type="molecule type" value="Genomic_DNA"/>
</dbReference>
<dbReference type="Proteomes" id="UP001058974">
    <property type="component" value="Chromosome 2"/>
</dbReference>
<dbReference type="Gramene" id="Psat02G0022600-T1">
    <property type="protein sequence ID" value="KAI5432836.1"/>
    <property type="gene ID" value="KIW84_020226"/>
</dbReference>
<keyword evidence="2" id="KW-1185">Reference proteome</keyword>
<evidence type="ECO:0000313" key="2">
    <source>
        <dbReference type="Proteomes" id="UP001058974"/>
    </source>
</evidence>